<keyword evidence="9 10" id="KW-0496">Mitochondrion</keyword>
<keyword evidence="9" id="KW-0249">Electron transport</keyword>
<evidence type="ECO:0000256" key="9">
    <source>
        <dbReference type="RuleBase" id="RU003640"/>
    </source>
</evidence>
<dbReference type="PANTHER" id="PTHR11058:SF9">
    <property type="entry name" value="NADH-UBIQUINONE OXIDOREDUCTASE CHAIN 3"/>
    <property type="match status" value="1"/>
</dbReference>
<dbReference type="GO" id="GO:0031966">
    <property type="term" value="C:mitochondrial membrane"/>
    <property type="evidence" value="ECO:0007669"/>
    <property type="project" value="UniProtKB-SubCell"/>
</dbReference>
<evidence type="ECO:0000256" key="2">
    <source>
        <dbReference type="ARBA" id="ARBA00008472"/>
    </source>
</evidence>
<keyword evidence="5 9" id="KW-0812">Transmembrane</keyword>
<comment type="subcellular location">
    <subcellularLocation>
        <location evidence="1">Membrane</location>
    </subcellularLocation>
    <subcellularLocation>
        <location evidence="9">Mitochondrion membrane</location>
        <topology evidence="9">Multi-pass membrane protein</topology>
    </subcellularLocation>
</comment>
<protein>
    <recommendedName>
        <fullName evidence="3 9">NADH-ubiquinone oxidoreductase chain 3</fullName>
        <ecNumber evidence="9">7.1.1.2</ecNumber>
    </recommendedName>
</protein>
<dbReference type="Pfam" id="PF00507">
    <property type="entry name" value="Oxidored_q4"/>
    <property type="match status" value="1"/>
</dbReference>
<evidence type="ECO:0000256" key="4">
    <source>
        <dbReference type="ARBA" id="ARBA00022448"/>
    </source>
</evidence>
<feature type="transmembrane region" description="Helical" evidence="9">
    <location>
        <begin position="83"/>
        <end position="103"/>
    </location>
</feature>
<dbReference type="InterPro" id="IPR000440">
    <property type="entry name" value="NADH_UbQ/plastoQ_OxRdtase_su3"/>
</dbReference>
<keyword evidence="6 9" id="KW-1133">Transmembrane helix</keyword>
<keyword evidence="7 9" id="KW-0472">Membrane</keyword>
<evidence type="ECO:0000256" key="7">
    <source>
        <dbReference type="ARBA" id="ARBA00023136"/>
    </source>
</evidence>
<comment type="similarity">
    <text evidence="2 9">Belongs to the complex I subunit 3 family.</text>
</comment>
<dbReference type="GO" id="GO:0008137">
    <property type="term" value="F:NADH dehydrogenase (ubiquinone) activity"/>
    <property type="evidence" value="ECO:0007669"/>
    <property type="project" value="UniProtKB-UniRule"/>
</dbReference>
<sequence>MMVEVMFLVVFLSVIPILFSLSLVNLVEDAYDWDKSSPYECGFSGAEAPGDFSSRFFHLVILFLVWDVEIVLLIPCFQDLNTWSVGSGALAIFLLVLALGLYYEIMEGTIKWALQSD</sequence>
<keyword evidence="4 9" id="KW-0813">Transport</keyword>
<keyword evidence="9" id="KW-1278">Translocase</keyword>
<proteinExistence type="inferred from homology"/>
<feature type="transmembrane region" description="Helical" evidence="9">
    <location>
        <begin position="6"/>
        <end position="27"/>
    </location>
</feature>
<evidence type="ECO:0000256" key="8">
    <source>
        <dbReference type="ARBA" id="ARBA00049551"/>
    </source>
</evidence>
<evidence type="ECO:0000313" key="11">
    <source>
        <dbReference type="EMBL" id="ANC95465.1"/>
    </source>
</evidence>
<keyword evidence="9" id="KW-0520">NAD</keyword>
<comment type="function">
    <text evidence="9">Core subunit of the mitochondrial membrane respiratory chain NADH dehydrogenase (Complex I) which catalyzes electron transfer from NADH through the respiratory chain, using ubiquinone as an electron acceptor. Essential for the catalytic activity of complex I.</text>
</comment>
<geneLocation type="mitochondrion" evidence="10"/>
<dbReference type="GO" id="GO:0030964">
    <property type="term" value="C:NADH dehydrogenase complex"/>
    <property type="evidence" value="ECO:0007669"/>
    <property type="project" value="TreeGrafter"/>
</dbReference>
<organism evidence="10">
    <name type="scientific">Crassostrea talonata</name>
    <dbReference type="NCBI Taxonomy" id="1356040"/>
    <lineage>
        <taxon>Eukaryota</taxon>
        <taxon>Metazoa</taxon>
        <taxon>Spiralia</taxon>
        <taxon>Lophotrochozoa</taxon>
        <taxon>Mollusca</taxon>
        <taxon>Bivalvia</taxon>
        <taxon>Autobranchia</taxon>
        <taxon>Pteriomorphia</taxon>
        <taxon>Ostreida</taxon>
        <taxon>Ostreoidea</taxon>
        <taxon>Ostreidae</taxon>
        <taxon>Crassostrea</taxon>
    </lineage>
</organism>
<comment type="catalytic activity">
    <reaction evidence="8 9">
        <text>a ubiquinone + NADH + 5 H(+)(in) = a ubiquinol + NAD(+) + 4 H(+)(out)</text>
        <dbReference type="Rhea" id="RHEA:29091"/>
        <dbReference type="Rhea" id="RHEA-COMP:9565"/>
        <dbReference type="Rhea" id="RHEA-COMP:9566"/>
        <dbReference type="ChEBI" id="CHEBI:15378"/>
        <dbReference type="ChEBI" id="CHEBI:16389"/>
        <dbReference type="ChEBI" id="CHEBI:17976"/>
        <dbReference type="ChEBI" id="CHEBI:57540"/>
        <dbReference type="ChEBI" id="CHEBI:57945"/>
        <dbReference type="EC" id="7.1.1.2"/>
    </reaction>
</comment>
<evidence type="ECO:0000313" key="10">
    <source>
        <dbReference type="EMBL" id="ANC95453.1"/>
    </source>
</evidence>
<feature type="transmembrane region" description="Helical" evidence="9">
    <location>
        <begin position="56"/>
        <end position="77"/>
    </location>
</feature>
<reference evidence="10" key="1">
    <citation type="submission" date="2015-07" db="EMBL/GenBank/DDBJ databases">
        <title>The mitogenome of Talonostrea talonata and its phylogenetic consideration.</title>
        <authorList>
            <person name="Mu W."/>
            <person name="Fang S."/>
            <person name="Ren J."/>
            <person name="Liu X."/>
        </authorList>
    </citation>
    <scope>NUCLEOTIDE SEQUENCE</scope>
    <source>
        <strain evidence="10">ID07</strain>
        <strain evidence="11">ID11</strain>
    </source>
</reference>
<dbReference type="InterPro" id="IPR038430">
    <property type="entry name" value="NDAH_ubi_oxred_su3_sf"/>
</dbReference>
<evidence type="ECO:0000256" key="5">
    <source>
        <dbReference type="ARBA" id="ARBA00022692"/>
    </source>
</evidence>
<evidence type="ECO:0000256" key="1">
    <source>
        <dbReference type="ARBA" id="ARBA00004370"/>
    </source>
</evidence>
<evidence type="ECO:0000256" key="6">
    <source>
        <dbReference type="ARBA" id="ARBA00022989"/>
    </source>
</evidence>
<gene>
    <name evidence="10" type="primary">ND3</name>
</gene>
<evidence type="ECO:0000256" key="3">
    <source>
        <dbReference type="ARBA" id="ARBA00021007"/>
    </source>
</evidence>
<keyword evidence="9" id="KW-0830">Ubiquinone</keyword>
<keyword evidence="9" id="KW-0679">Respiratory chain</keyword>
<dbReference type="AlphaFoldDB" id="A0A342KBB0"/>
<dbReference type="PANTHER" id="PTHR11058">
    <property type="entry name" value="NADH-UBIQUINONE OXIDOREDUCTASE CHAIN 3"/>
    <property type="match status" value="1"/>
</dbReference>
<dbReference type="EC" id="7.1.1.2" evidence="9"/>
<dbReference type="EMBL" id="KT353108">
    <property type="protein sequence ID" value="ANC95465.1"/>
    <property type="molecule type" value="Genomic_DNA"/>
</dbReference>
<name>A0A342KBB0_9BIVA</name>
<accession>A0A342KBB0</accession>
<dbReference type="EMBL" id="KT353107">
    <property type="protein sequence ID" value="ANC95453.1"/>
    <property type="molecule type" value="Genomic_DNA"/>
</dbReference>
<dbReference type="Gene3D" id="1.20.58.1610">
    <property type="entry name" value="NADH:ubiquinone/plastoquinone oxidoreductase, chain 3"/>
    <property type="match status" value="1"/>
</dbReference>